<organism evidence="3 4">
    <name type="scientific">Svornostia abyssi</name>
    <dbReference type="NCBI Taxonomy" id="2898438"/>
    <lineage>
        <taxon>Bacteria</taxon>
        <taxon>Bacillati</taxon>
        <taxon>Actinomycetota</taxon>
        <taxon>Thermoleophilia</taxon>
        <taxon>Solirubrobacterales</taxon>
        <taxon>Baekduiaceae</taxon>
        <taxon>Svornostia</taxon>
    </lineage>
</organism>
<proteinExistence type="predicted"/>
<dbReference type="Pfam" id="PF02142">
    <property type="entry name" value="MGS"/>
    <property type="match status" value="1"/>
</dbReference>
<sequence>MSRAPSPSRSSCTTSASGSSPRPGRPRRSATWASRSTRCSRRWGEGSPNVVDWIENGEVTLVINTPTGSGARSDGWEIRRAAVAHGVPCITTLSGGVAAARAIAAARTGEAEVLSLQELHPQRLGVA</sequence>
<evidence type="ECO:0000259" key="2">
    <source>
        <dbReference type="PROSITE" id="PS51855"/>
    </source>
</evidence>
<dbReference type="PROSITE" id="PS51855">
    <property type="entry name" value="MGS"/>
    <property type="match status" value="1"/>
</dbReference>
<accession>A0ABY5PP29</accession>
<dbReference type="InterPro" id="IPR036914">
    <property type="entry name" value="MGS-like_dom_sf"/>
</dbReference>
<feature type="domain" description="MGS-like" evidence="2">
    <location>
        <begin position="1"/>
        <end position="126"/>
    </location>
</feature>
<dbReference type="Gene3D" id="3.40.50.1380">
    <property type="entry name" value="Methylglyoxal synthase-like domain"/>
    <property type="match status" value="1"/>
</dbReference>
<keyword evidence="4" id="KW-1185">Reference proteome</keyword>
<dbReference type="InterPro" id="IPR011607">
    <property type="entry name" value="MGS-like_dom"/>
</dbReference>
<dbReference type="Proteomes" id="UP001058860">
    <property type="component" value="Chromosome"/>
</dbReference>
<evidence type="ECO:0000313" key="3">
    <source>
        <dbReference type="EMBL" id="UUY06327.1"/>
    </source>
</evidence>
<dbReference type="SUPFAM" id="SSF52335">
    <property type="entry name" value="Methylglyoxal synthase-like"/>
    <property type="match status" value="1"/>
</dbReference>
<name>A0ABY5PP29_9ACTN</name>
<evidence type="ECO:0000313" key="4">
    <source>
        <dbReference type="Proteomes" id="UP001058860"/>
    </source>
</evidence>
<dbReference type="EMBL" id="CP088295">
    <property type="protein sequence ID" value="UUY06327.1"/>
    <property type="molecule type" value="Genomic_DNA"/>
</dbReference>
<gene>
    <name evidence="3" type="ORF">LRS13_17635</name>
</gene>
<feature type="region of interest" description="Disordered" evidence="1">
    <location>
        <begin position="1"/>
        <end position="47"/>
    </location>
</feature>
<dbReference type="SMART" id="SM00851">
    <property type="entry name" value="MGS"/>
    <property type="match status" value="1"/>
</dbReference>
<reference evidence="4" key="1">
    <citation type="submission" date="2021-11" db="EMBL/GenBank/DDBJ databases">
        <title>Cultivation dependent microbiological survey of springs from the worlds oldest radium mine currently devoted to the extraction of radon-saturated water.</title>
        <authorList>
            <person name="Kapinusova G."/>
            <person name="Smrhova T."/>
            <person name="Strejcek M."/>
            <person name="Suman J."/>
            <person name="Jani K."/>
            <person name="Pajer P."/>
            <person name="Uhlik O."/>
        </authorList>
    </citation>
    <scope>NUCLEOTIDE SEQUENCE [LARGE SCALE GENOMIC DNA]</scope>
    <source>
        <strain evidence="4">J379</strain>
    </source>
</reference>
<feature type="compositionally biased region" description="Low complexity" evidence="1">
    <location>
        <begin position="1"/>
        <end position="22"/>
    </location>
</feature>
<protein>
    <recommendedName>
        <fullName evidence="2">MGS-like domain-containing protein</fullName>
    </recommendedName>
</protein>
<evidence type="ECO:0000256" key="1">
    <source>
        <dbReference type="SAM" id="MobiDB-lite"/>
    </source>
</evidence>